<dbReference type="OrthoDB" id="1661883at2759"/>
<evidence type="ECO:0000313" key="1">
    <source>
        <dbReference type="EMBL" id="KAF7266009.1"/>
    </source>
</evidence>
<name>A0A834M5N5_RHYFE</name>
<dbReference type="AlphaFoldDB" id="A0A834M5N5"/>
<dbReference type="EMBL" id="JAACXV010014582">
    <property type="protein sequence ID" value="KAF7266009.1"/>
    <property type="molecule type" value="Genomic_DNA"/>
</dbReference>
<organism evidence="1 2">
    <name type="scientific">Rhynchophorus ferrugineus</name>
    <name type="common">Red palm weevil</name>
    <name type="synonym">Curculio ferrugineus</name>
    <dbReference type="NCBI Taxonomy" id="354439"/>
    <lineage>
        <taxon>Eukaryota</taxon>
        <taxon>Metazoa</taxon>
        <taxon>Ecdysozoa</taxon>
        <taxon>Arthropoda</taxon>
        <taxon>Hexapoda</taxon>
        <taxon>Insecta</taxon>
        <taxon>Pterygota</taxon>
        <taxon>Neoptera</taxon>
        <taxon>Endopterygota</taxon>
        <taxon>Coleoptera</taxon>
        <taxon>Polyphaga</taxon>
        <taxon>Cucujiformia</taxon>
        <taxon>Curculionidae</taxon>
        <taxon>Dryophthorinae</taxon>
        <taxon>Rhynchophorus</taxon>
    </lineage>
</organism>
<comment type="caution">
    <text evidence="1">The sequence shown here is derived from an EMBL/GenBank/DDBJ whole genome shotgun (WGS) entry which is preliminary data.</text>
</comment>
<dbReference type="Proteomes" id="UP000625711">
    <property type="component" value="Unassembled WGS sequence"/>
</dbReference>
<sequence length="85" mass="9920">MTSILTRFRELKKIKQKLAATSKAANIQTQFIRLILQKMDIRTEADDVDEGVSLKRFNTENYKWVSPRIRKNIKSVFCSKRANST</sequence>
<proteinExistence type="predicted"/>
<accession>A0A834M5N5</accession>
<keyword evidence="2" id="KW-1185">Reference proteome</keyword>
<protein>
    <submittedName>
        <fullName evidence="1">Uncharacterized protein</fullName>
    </submittedName>
</protein>
<reference evidence="1" key="1">
    <citation type="submission" date="2020-08" db="EMBL/GenBank/DDBJ databases">
        <title>Genome sequencing and assembly of the red palm weevil Rhynchophorus ferrugineus.</title>
        <authorList>
            <person name="Dias G.B."/>
            <person name="Bergman C.M."/>
            <person name="Manee M."/>
        </authorList>
    </citation>
    <scope>NUCLEOTIDE SEQUENCE</scope>
    <source>
        <strain evidence="1">AA-2017</strain>
        <tissue evidence="1">Whole larva</tissue>
    </source>
</reference>
<gene>
    <name evidence="1" type="ORF">GWI33_020739</name>
</gene>
<evidence type="ECO:0000313" key="2">
    <source>
        <dbReference type="Proteomes" id="UP000625711"/>
    </source>
</evidence>